<gene>
    <name evidence="8" type="ORF">Glove_372g42</name>
</gene>
<keyword evidence="4 5" id="KW-0443">Lipid metabolism</keyword>
<evidence type="ECO:0000256" key="2">
    <source>
        <dbReference type="ARBA" id="ARBA00022801"/>
    </source>
</evidence>
<proteinExistence type="inferred from homology"/>
<keyword evidence="9" id="KW-1185">Reference proteome</keyword>
<evidence type="ECO:0000313" key="8">
    <source>
        <dbReference type="EMBL" id="RHZ58616.1"/>
    </source>
</evidence>
<feature type="domain" description="PLA2c" evidence="7">
    <location>
        <begin position="73"/>
        <end position="616"/>
    </location>
</feature>
<dbReference type="GO" id="GO:0046475">
    <property type="term" value="P:glycerophospholipid catabolic process"/>
    <property type="evidence" value="ECO:0007669"/>
    <property type="project" value="TreeGrafter"/>
</dbReference>
<dbReference type="Proteomes" id="UP000266861">
    <property type="component" value="Unassembled WGS sequence"/>
</dbReference>
<evidence type="ECO:0000256" key="4">
    <source>
        <dbReference type="ARBA" id="ARBA00023098"/>
    </source>
</evidence>
<dbReference type="AlphaFoldDB" id="A0A397HAM0"/>
<evidence type="ECO:0000313" key="9">
    <source>
        <dbReference type="Proteomes" id="UP000266861"/>
    </source>
</evidence>
<keyword evidence="3 5" id="KW-0442">Lipid degradation</keyword>
<reference evidence="8 9" key="1">
    <citation type="submission" date="2018-08" db="EMBL/GenBank/DDBJ databases">
        <title>Genome and evolution of the arbuscular mycorrhizal fungus Diversispora epigaea (formerly Glomus versiforme) and its bacterial endosymbionts.</title>
        <authorList>
            <person name="Sun X."/>
            <person name="Fei Z."/>
            <person name="Harrison M."/>
        </authorList>
    </citation>
    <scope>NUCLEOTIDE SEQUENCE [LARGE SCALE GENOMIC DNA]</scope>
    <source>
        <strain evidence="8 9">IT104</strain>
    </source>
</reference>
<comment type="catalytic activity">
    <reaction evidence="6">
        <text>a 1-acyl-sn-glycero-3-phosphocholine + H2O = sn-glycerol 3-phosphocholine + a fatty acid + H(+)</text>
        <dbReference type="Rhea" id="RHEA:15177"/>
        <dbReference type="ChEBI" id="CHEBI:15377"/>
        <dbReference type="ChEBI" id="CHEBI:15378"/>
        <dbReference type="ChEBI" id="CHEBI:16870"/>
        <dbReference type="ChEBI" id="CHEBI:28868"/>
        <dbReference type="ChEBI" id="CHEBI:58168"/>
        <dbReference type="EC" id="3.1.1.5"/>
    </reaction>
</comment>
<evidence type="ECO:0000256" key="3">
    <source>
        <dbReference type="ARBA" id="ARBA00022963"/>
    </source>
</evidence>
<name>A0A397HAM0_9GLOM</name>
<dbReference type="Gene3D" id="3.40.1090.10">
    <property type="entry name" value="Cytosolic phospholipase A2 catalytic domain"/>
    <property type="match status" value="1"/>
</dbReference>
<dbReference type="STRING" id="1348612.A0A397HAM0"/>
<evidence type="ECO:0000256" key="5">
    <source>
        <dbReference type="PROSITE-ProRule" id="PRU00555"/>
    </source>
</evidence>
<evidence type="ECO:0000256" key="6">
    <source>
        <dbReference type="RuleBase" id="RU362103"/>
    </source>
</evidence>
<dbReference type="Pfam" id="PF01735">
    <property type="entry name" value="PLA2_B"/>
    <property type="match status" value="1"/>
</dbReference>
<dbReference type="InterPro" id="IPR002642">
    <property type="entry name" value="LysoPLipase_cat_dom"/>
</dbReference>
<comment type="similarity">
    <text evidence="1 6">Belongs to the lysophospholipase family.</text>
</comment>
<sequence>MNGTHFFLKKMAEPTAENSEETHSWFEQIKEAIGNMAQSFQSRSSKVDENVLKAFDDLDDRVIEKLKDTTRYPELEWDATVRISNDLCDEEVKFIHDRKLFIREAFAKYVGVDVSEIHVDDIPVITFMGSGGGFRAMIAVTAYLRALQESGLYDCGVYLTGLSGSCWNMGQLYSTIAQSHENPLQALLEFYRTELTHNIVNARGVLKGLSETSDPRTAVELVFGSLVQKKATGVKLSIMDVYGALLAAKLMIDKDPTKQFGDFKLSEQRKYIDGGKNLMPLYVATSHVRPWKDSLEVKEAALIPNYEELFEIHKTKKDYYQWYEFNPYEIGSDEIPAWIPSWAFGRKFEYGKNVERFPEQNFGLLIGLMGAAPAAPLISDITQFQLFLPAGKFKDQFKNIYDEAMERIGIQRKQEFEGHHPVPQPHNYNFSYHLHPSPPYPLGPTNNEIIDLIDSGVSNDFPMYPITHPNRKIDVVIGFDCSSVIIDHKFFDDEQDFFCNRRGFNRVTRDVTNKYCEVYDYIPTGKSGDEILPPAQKQFVLCYLQYFPNDKVDPSFVPSTAKFAAFNNFVYTTDQIDLMIRLAKANWLESEKQVKEIIIDTWKKKRDARLNGTNFP</sequence>
<protein>
    <recommendedName>
        <fullName evidence="6">Lysophospholipase</fullName>
        <ecNumber evidence="6">3.1.1.5</ecNumber>
    </recommendedName>
</protein>
<dbReference type="GO" id="GO:0004623">
    <property type="term" value="F:phospholipase A2 activity"/>
    <property type="evidence" value="ECO:0007669"/>
    <property type="project" value="TreeGrafter"/>
</dbReference>
<dbReference type="PANTHER" id="PTHR10728:SF40">
    <property type="entry name" value="PATATIN FAMILY PROTEIN"/>
    <property type="match status" value="1"/>
</dbReference>
<dbReference type="InterPro" id="IPR016035">
    <property type="entry name" value="Acyl_Trfase/lysoPLipase"/>
</dbReference>
<dbReference type="GO" id="GO:0004622">
    <property type="term" value="F:phosphatidylcholine lysophospholipase activity"/>
    <property type="evidence" value="ECO:0007669"/>
    <property type="project" value="UniProtKB-EC"/>
</dbReference>
<dbReference type="SUPFAM" id="SSF52151">
    <property type="entry name" value="FabD/lysophospholipase-like"/>
    <property type="match status" value="1"/>
</dbReference>
<keyword evidence="2 5" id="KW-0378">Hydrolase</keyword>
<dbReference type="PANTHER" id="PTHR10728">
    <property type="entry name" value="CYTOSOLIC PHOSPHOLIPASE A2"/>
    <property type="match status" value="1"/>
</dbReference>
<dbReference type="EC" id="3.1.1.5" evidence="6"/>
<comment type="caution">
    <text evidence="8">The sequence shown here is derived from an EMBL/GenBank/DDBJ whole genome shotgun (WGS) entry which is preliminary data.</text>
</comment>
<accession>A0A397HAM0</accession>
<evidence type="ECO:0000259" key="7">
    <source>
        <dbReference type="PROSITE" id="PS51210"/>
    </source>
</evidence>
<organism evidence="8 9">
    <name type="scientific">Diversispora epigaea</name>
    <dbReference type="NCBI Taxonomy" id="1348612"/>
    <lineage>
        <taxon>Eukaryota</taxon>
        <taxon>Fungi</taxon>
        <taxon>Fungi incertae sedis</taxon>
        <taxon>Mucoromycota</taxon>
        <taxon>Glomeromycotina</taxon>
        <taxon>Glomeromycetes</taxon>
        <taxon>Diversisporales</taxon>
        <taxon>Diversisporaceae</taxon>
        <taxon>Diversispora</taxon>
    </lineage>
</organism>
<dbReference type="PROSITE" id="PS51210">
    <property type="entry name" value="PLA2C"/>
    <property type="match status" value="1"/>
</dbReference>
<dbReference type="GO" id="GO:0005829">
    <property type="term" value="C:cytosol"/>
    <property type="evidence" value="ECO:0007669"/>
    <property type="project" value="TreeGrafter"/>
</dbReference>
<dbReference type="EMBL" id="PQFF01000335">
    <property type="protein sequence ID" value="RHZ58616.1"/>
    <property type="molecule type" value="Genomic_DNA"/>
</dbReference>
<dbReference type="OrthoDB" id="6121437at2759"/>
<evidence type="ECO:0000256" key="1">
    <source>
        <dbReference type="ARBA" id="ARBA00008780"/>
    </source>
</evidence>
<dbReference type="SMART" id="SM00022">
    <property type="entry name" value="PLAc"/>
    <property type="match status" value="1"/>
</dbReference>